<evidence type="ECO:0000256" key="5">
    <source>
        <dbReference type="ARBA" id="ARBA00023237"/>
    </source>
</evidence>
<sequence length="485" mass="54827">MKRRFIQYISGVMIGILTLSGTACKKIIDLEPHNSTFTNAYFRNGNDANTAIAGAYALLRSVLLNNHSWHVYGDIVSGEFAINSGLDNANFNISNGEFTGLNVGRGYWNWQNYYQLLQQINLIINKVPDISADKFSNKDDKRKVIGEAYFLRAFTYFYMSRIWGDVPLKLEPDLDIDQAKNIPRSPAADVLQQCLKDVKEAENNLFSGYDDVNQRAVRANKESAFALEAHIRAWTGDYSGCEKAAAEVITAKQNDLVDSLNYAKVFIGKSTEGVFEININYSQSEGIALNGGGYLPTLKTPFIAKKTDLQWPVSNTYIRKVYTDTTDIRYKTFFFQPLTSEGQVIKFSNITYADGSANNDPRLSNNLIIFRLADIILLRAEALNELGRDQEALVLLNRIRNRAGIDPYNGTGGQLASTILYERLRELFYEGHAYYDMVRTGTLPEFNENFGQSRMAQGGWLWPVDPAMFKDDYTLVQTPYWIGRL</sequence>
<accession>A0A2U2PF01</accession>
<dbReference type="SUPFAM" id="SSF48452">
    <property type="entry name" value="TPR-like"/>
    <property type="match status" value="1"/>
</dbReference>
<dbReference type="InterPro" id="IPR011990">
    <property type="entry name" value="TPR-like_helical_dom_sf"/>
</dbReference>
<evidence type="ECO:0000259" key="6">
    <source>
        <dbReference type="Pfam" id="PF07980"/>
    </source>
</evidence>
<gene>
    <name evidence="8" type="ORF">DDR33_14300</name>
</gene>
<evidence type="ECO:0000259" key="7">
    <source>
        <dbReference type="Pfam" id="PF14322"/>
    </source>
</evidence>
<reference evidence="8 9" key="1">
    <citation type="submission" date="2018-04" db="EMBL/GenBank/DDBJ databases">
        <title>Pedobacter chongqingensis sp. nov., isolated from a rottenly hemp rope.</title>
        <authorList>
            <person name="Cai Y."/>
        </authorList>
    </citation>
    <scope>NUCLEOTIDE SEQUENCE [LARGE SCALE GENOMIC DNA]</scope>
    <source>
        <strain evidence="8 9">FJ4-8</strain>
    </source>
</reference>
<keyword evidence="9" id="KW-1185">Reference proteome</keyword>
<evidence type="ECO:0000256" key="4">
    <source>
        <dbReference type="ARBA" id="ARBA00023136"/>
    </source>
</evidence>
<comment type="caution">
    <text evidence="8">The sequence shown here is derived from an EMBL/GenBank/DDBJ whole genome shotgun (WGS) entry which is preliminary data.</text>
</comment>
<dbReference type="OrthoDB" id="9773740at2"/>
<name>A0A2U2PF01_9SPHI</name>
<comment type="similarity">
    <text evidence="2">Belongs to the SusD family.</text>
</comment>
<dbReference type="InterPro" id="IPR012944">
    <property type="entry name" value="SusD_RagB_dom"/>
</dbReference>
<dbReference type="AlphaFoldDB" id="A0A2U2PF01"/>
<organism evidence="8 9">
    <name type="scientific">Pararcticibacter amylolyticus</name>
    <dbReference type="NCBI Taxonomy" id="2173175"/>
    <lineage>
        <taxon>Bacteria</taxon>
        <taxon>Pseudomonadati</taxon>
        <taxon>Bacteroidota</taxon>
        <taxon>Sphingobacteriia</taxon>
        <taxon>Sphingobacteriales</taxon>
        <taxon>Sphingobacteriaceae</taxon>
        <taxon>Pararcticibacter</taxon>
    </lineage>
</organism>
<dbReference type="Proteomes" id="UP000245647">
    <property type="component" value="Unassembled WGS sequence"/>
</dbReference>
<evidence type="ECO:0000256" key="1">
    <source>
        <dbReference type="ARBA" id="ARBA00004442"/>
    </source>
</evidence>
<keyword evidence="4" id="KW-0472">Membrane</keyword>
<dbReference type="EMBL" id="QEAS01000011">
    <property type="protein sequence ID" value="PWG79966.1"/>
    <property type="molecule type" value="Genomic_DNA"/>
</dbReference>
<feature type="domain" description="RagB/SusD" evidence="6">
    <location>
        <begin position="346"/>
        <end position="455"/>
    </location>
</feature>
<evidence type="ECO:0000256" key="2">
    <source>
        <dbReference type="ARBA" id="ARBA00006275"/>
    </source>
</evidence>
<dbReference type="Pfam" id="PF14322">
    <property type="entry name" value="SusD-like_3"/>
    <property type="match status" value="1"/>
</dbReference>
<dbReference type="PROSITE" id="PS51257">
    <property type="entry name" value="PROKAR_LIPOPROTEIN"/>
    <property type="match status" value="1"/>
</dbReference>
<keyword evidence="5" id="KW-0998">Cell outer membrane</keyword>
<evidence type="ECO:0000313" key="9">
    <source>
        <dbReference type="Proteomes" id="UP000245647"/>
    </source>
</evidence>
<feature type="domain" description="SusD-like N-terminal" evidence="7">
    <location>
        <begin position="106"/>
        <end position="230"/>
    </location>
</feature>
<protein>
    <submittedName>
        <fullName evidence="8">RagB/SusD family nutrient uptake outer membrane protein</fullName>
    </submittedName>
</protein>
<dbReference type="CDD" id="cd08977">
    <property type="entry name" value="SusD"/>
    <property type="match status" value="1"/>
</dbReference>
<keyword evidence="3" id="KW-0732">Signal</keyword>
<proteinExistence type="inferred from homology"/>
<evidence type="ECO:0000313" key="8">
    <source>
        <dbReference type="EMBL" id="PWG79966.1"/>
    </source>
</evidence>
<dbReference type="Gene3D" id="1.25.40.390">
    <property type="match status" value="1"/>
</dbReference>
<evidence type="ECO:0000256" key="3">
    <source>
        <dbReference type="ARBA" id="ARBA00022729"/>
    </source>
</evidence>
<comment type="subcellular location">
    <subcellularLocation>
        <location evidence="1">Cell outer membrane</location>
    </subcellularLocation>
</comment>
<dbReference type="InterPro" id="IPR033985">
    <property type="entry name" value="SusD-like_N"/>
</dbReference>
<dbReference type="GO" id="GO:0009279">
    <property type="term" value="C:cell outer membrane"/>
    <property type="evidence" value="ECO:0007669"/>
    <property type="project" value="UniProtKB-SubCell"/>
</dbReference>
<dbReference type="Pfam" id="PF07980">
    <property type="entry name" value="SusD_RagB"/>
    <property type="match status" value="1"/>
</dbReference>